<dbReference type="GO" id="GO:0006741">
    <property type="term" value="P:NADP+ biosynthetic process"/>
    <property type="evidence" value="ECO:0007669"/>
    <property type="project" value="UniProtKB-UniRule"/>
</dbReference>
<dbReference type="Gene3D" id="2.60.200.30">
    <property type="entry name" value="Probable inorganic polyphosphate/atp-NAD kinase, domain 2"/>
    <property type="match status" value="1"/>
</dbReference>
<dbReference type="HAMAP" id="MF_00361">
    <property type="entry name" value="NAD_kinase"/>
    <property type="match status" value="1"/>
</dbReference>
<dbReference type="InterPro" id="IPR002504">
    <property type="entry name" value="NADK"/>
</dbReference>
<keyword evidence="6" id="KW-0547">Nucleotide-binding</keyword>
<dbReference type="GO" id="GO:0005524">
    <property type="term" value="F:ATP binding"/>
    <property type="evidence" value="ECO:0007669"/>
    <property type="project" value="UniProtKB-KW"/>
</dbReference>
<dbReference type="SUPFAM" id="SSF111331">
    <property type="entry name" value="NAD kinase/diacylglycerol kinase-like"/>
    <property type="match status" value="1"/>
</dbReference>
<organism evidence="7 8">
    <name type="scientific">Roseburia faecis</name>
    <dbReference type="NCBI Taxonomy" id="301302"/>
    <lineage>
        <taxon>Bacteria</taxon>
        <taxon>Bacillati</taxon>
        <taxon>Bacillota</taxon>
        <taxon>Clostridia</taxon>
        <taxon>Lachnospirales</taxon>
        <taxon>Lachnospiraceae</taxon>
        <taxon>Roseburia</taxon>
    </lineage>
</organism>
<dbReference type="Pfam" id="PF01513">
    <property type="entry name" value="NAD_kinase"/>
    <property type="match status" value="1"/>
</dbReference>
<evidence type="ECO:0000256" key="4">
    <source>
        <dbReference type="ARBA" id="ARBA00023027"/>
    </source>
</evidence>
<comment type="cofactor">
    <cofactor evidence="6">
        <name>a divalent metal cation</name>
        <dbReference type="ChEBI" id="CHEBI:60240"/>
    </cofactor>
</comment>
<dbReference type="Proteomes" id="UP000049979">
    <property type="component" value="Unassembled WGS sequence"/>
</dbReference>
<keyword evidence="6" id="KW-0067">ATP-binding</keyword>
<feature type="binding site" evidence="6">
    <location>
        <begin position="66"/>
        <end position="67"/>
    </location>
    <ligand>
        <name>NAD(+)</name>
        <dbReference type="ChEBI" id="CHEBI:57540"/>
    </ligand>
</feature>
<comment type="similarity">
    <text evidence="6">Belongs to the NAD kinase family.</text>
</comment>
<name>A0A0M6WL37_9FIRM</name>
<comment type="function">
    <text evidence="6">Involved in the regulation of the intracellular balance of NAD and NADP, and is a key enzyme in the biosynthesis of NADP. Catalyzes specifically the phosphorylation on 2'-hydroxyl of the adenosine moiety of NAD to yield NADP.</text>
</comment>
<dbReference type="PANTHER" id="PTHR20275:SF0">
    <property type="entry name" value="NAD KINASE"/>
    <property type="match status" value="1"/>
</dbReference>
<comment type="catalytic activity">
    <reaction evidence="5 6">
        <text>NAD(+) + ATP = ADP + NADP(+) + H(+)</text>
        <dbReference type="Rhea" id="RHEA:18629"/>
        <dbReference type="ChEBI" id="CHEBI:15378"/>
        <dbReference type="ChEBI" id="CHEBI:30616"/>
        <dbReference type="ChEBI" id="CHEBI:57540"/>
        <dbReference type="ChEBI" id="CHEBI:58349"/>
        <dbReference type="ChEBI" id="CHEBI:456216"/>
        <dbReference type="EC" id="2.7.1.23"/>
    </reaction>
</comment>
<comment type="caution">
    <text evidence="6">Lacks conserved residue(s) required for the propagation of feature annotation.</text>
</comment>
<dbReference type="GO" id="GO:0003951">
    <property type="term" value="F:NAD+ kinase activity"/>
    <property type="evidence" value="ECO:0007669"/>
    <property type="project" value="UniProtKB-UniRule"/>
</dbReference>
<keyword evidence="3 6" id="KW-0521">NADP</keyword>
<evidence type="ECO:0000256" key="1">
    <source>
        <dbReference type="ARBA" id="ARBA00022679"/>
    </source>
</evidence>
<gene>
    <name evidence="6" type="primary">nadK</name>
    <name evidence="7" type="ORF">M72_04561</name>
</gene>
<dbReference type="GO" id="GO:0005737">
    <property type="term" value="C:cytoplasm"/>
    <property type="evidence" value="ECO:0007669"/>
    <property type="project" value="UniProtKB-SubCell"/>
</dbReference>
<accession>A0A0M6WL37</accession>
<evidence type="ECO:0000256" key="6">
    <source>
        <dbReference type="HAMAP-Rule" id="MF_00361"/>
    </source>
</evidence>
<dbReference type="RefSeq" id="WP_055067741.1">
    <property type="nucleotide sequence ID" value="NZ_CP173697.1"/>
</dbReference>
<dbReference type="Pfam" id="PF20143">
    <property type="entry name" value="NAD_kinase_C"/>
    <property type="match status" value="1"/>
</dbReference>
<feature type="binding site" evidence="6">
    <location>
        <position position="71"/>
    </location>
    <ligand>
        <name>NAD(+)</name>
        <dbReference type="ChEBI" id="CHEBI:57540"/>
    </ligand>
</feature>
<feature type="active site" description="Proton acceptor" evidence="6">
    <location>
        <position position="66"/>
    </location>
</feature>
<dbReference type="EC" id="2.7.1.23" evidence="6"/>
<evidence type="ECO:0000256" key="3">
    <source>
        <dbReference type="ARBA" id="ARBA00022857"/>
    </source>
</evidence>
<feature type="binding site" evidence="6">
    <location>
        <position position="165"/>
    </location>
    <ligand>
        <name>NAD(+)</name>
        <dbReference type="ChEBI" id="CHEBI:57540"/>
    </ligand>
</feature>
<proteinExistence type="inferred from homology"/>
<sequence length="281" mass="30799">MRKFMLITNRYKDRDLTLSNEIVSYIQQKGGSAAICVSNVEDDNQKDFALSEIPADTECILVLGGDGTLIRAATKVEALQIPLIGVNLGTLGYLCELEEATVFHAIDCLMQDDCIMEERIVLTGEKIGGNGAHMALNDVVIHWSGDLSMLLLNVYVNGEYLTTYHADGVIVATPTGSTGYNLSTGGPIVDPKARVLLLTPINAHDLNSKSIVFGAEDVVEIKMGSRRFQKDETACVSFDGDTPEHLHVGDRVRIAQAQSTIWICKISNQSFLEILRKKMRP</sequence>
<dbReference type="Gene3D" id="3.40.50.10330">
    <property type="entry name" value="Probable inorganic polyphosphate/atp-NAD kinase, domain 1"/>
    <property type="match status" value="1"/>
</dbReference>
<feature type="binding site" evidence="6">
    <location>
        <begin position="137"/>
        <end position="138"/>
    </location>
    <ligand>
        <name>NAD(+)</name>
        <dbReference type="ChEBI" id="CHEBI:57540"/>
    </ligand>
</feature>
<keyword evidence="4 6" id="KW-0520">NAD</keyword>
<keyword evidence="2 6" id="KW-0418">Kinase</keyword>
<protein>
    <recommendedName>
        <fullName evidence="6">NAD kinase</fullName>
        <ecNumber evidence="6">2.7.1.23</ecNumber>
    </recommendedName>
    <alternativeName>
        <fullName evidence="6">ATP-dependent NAD kinase</fullName>
    </alternativeName>
</protein>
<dbReference type="GO" id="GO:0051287">
    <property type="term" value="F:NAD binding"/>
    <property type="evidence" value="ECO:0007669"/>
    <property type="project" value="UniProtKB-ARBA"/>
</dbReference>
<dbReference type="OrthoDB" id="9774737at2"/>
<dbReference type="AlphaFoldDB" id="A0A0M6WL37"/>
<comment type="subcellular location">
    <subcellularLocation>
        <location evidence="6">Cytoplasm</location>
    </subcellularLocation>
</comment>
<evidence type="ECO:0000256" key="2">
    <source>
        <dbReference type="ARBA" id="ARBA00022777"/>
    </source>
</evidence>
<dbReference type="GeneID" id="99746045"/>
<keyword evidence="8" id="KW-1185">Reference proteome</keyword>
<dbReference type="STRING" id="301302.ERS852420_00731"/>
<dbReference type="InterPro" id="IPR016064">
    <property type="entry name" value="NAD/diacylglycerol_kinase_sf"/>
</dbReference>
<feature type="binding site" evidence="6">
    <location>
        <position position="167"/>
    </location>
    <ligand>
        <name>NAD(+)</name>
        <dbReference type="ChEBI" id="CHEBI:57540"/>
    </ligand>
</feature>
<keyword evidence="6" id="KW-0963">Cytoplasm</keyword>
<feature type="binding site" evidence="6">
    <location>
        <begin position="178"/>
        <end position="183"/>
    </location>
    <ligand>
        <name>NAD(+)</name>
        <dbReference type="ChEBI" id="CHEBI:57540"/>
    </ligand>
</feature>
<dbReference type="GO" id="GO:0046872">
    <property type="term" value="F:metal ion binding"/>
    <property type="evidence" value="ECO:0007669"/>
    <property type="project" value="UniProtKB-UniRule"/>
</dbReference>
<evidence type="ECO:0000313" key="8">
    <source>
        <dbReference type="Proteomes" id="UP000049979"/>
    </source>
</evidence>
<dbReference type="GO" id="GO:0019674">
    <property type="term" value="P:NAD+ metabolic process"/>
    <property type="evidence" value="ECO:0007669"/>
    <property type="project" value="InterPro"/>
</dbReference>
<dbReference type="EMBL" id="CVRR01000019">
    <property type="protein sequence ID" value="CRL37676.1"/>
    <property type="molecule type" value="Genomic_DNA"/>
</dbReference>
<dbReference type="PANTHER" id="PTHR20275">
    <property type="entry name" value="NAD KINASE"/>
    <property type="match status" value="1"/>
</dbReference>
<evidence type="ECO:0000256" key="5">
    <source>
        <dbReference type="ARBA" id="ARBA00047925"/>
    </source>
</evidence>
<dbReference type="InterPro" id="IPR017438">
    <property type="entry name" value="ATP-NAD_kinase_N"/>
</dbReference>
<dbReference type="InterPro" id="IPR017437">
    <property type="entry name" value="ATP-NAD_kinase_PpnK-typ_C"/>
</dbReference>
<keyword evidence="1 6" id="KW-0808">Transferase</keyword>
<evidence type="ECO:0000313" key="7">
    <source>
        <dbReference type="EMBL" id="CRL37676.1"/>
    </source>
</evidence>
<reference evidence="8" key="1">
    <citation type="submission" date="2015-05" db="EMBL/GenBank/DDBJ databases">
        <authorList>
            <consortium name="Pathogen Informatics"/>
        </authorList>
    </citation>
    <scope>NUCLEOTIDE SEQUENCE [LARGE SCALE GENOMIC DNA]</scope>
    <source>
        <strain evidence="8">M72</strain>
    </source>
</reference>